<evidence type="ECO:0000256" key="9">
    <source>
        <dbReference type="HAMAP-Rule" id="MF_01470"/>
    </source>
</evidence>
<dbReference type="CDD" id="cd09722">
    <property type="entry name" value="Cas1_I-B"/>
    <property type="match status" value="1"/>
</dbReference>
<feature type="binding site" evidence="9">
    <location>
        <position position="161"/>
    </location>
    <ligand>
        <name>Mn(2+)</name>
        <dbReference type="ChEBI" id="CHEBI:29035"/>
    </ligand>
</feature>
<feature type="binding site" evidence="9">
    <location>
        <position position="241"/>
    </location>
    <ligand>
        <name>Mn(2+)</name>
        <dbReference type="ChEBI" id="CHEBI:29035"/>
    </ligand>
</feature>
<evidence type="ECO:0000256" key="5">
    <source>
        <dbReference type="ARBA" id="ARBA00022842"/>
    </source>
</evidence>
<dbReference type="Proteomes" id="UP000070326">
    <property type="component" value="Unassembled WGS sequence"/>
</dbReference>
<dbReference type="GO" id="GO:0043571">
    <property type="term" value="P:maintenance of CRISPR repeat elements"/>
    <property type="evidence" value="ECO:0007669"/>
    <property type="project" value="UniProtKB-UniRule"/>
</dbReference>
<keyword evidence="4 9" id="KW-0378">Hydrolase</keyword>
<keyword evidence="8 9" id="KW-0464">Manganese</keyword>
<dbReference type="PANTHER" id="PTHR43219">
    <property type="entry name" value="CRISPR-ASSOCIATED ENDONUCLEASE CAS1"/>
    <property type="match status" value="1"/>
</dbReference>
<evidence type="ECO:0000256" key="2">
    <source>
        <dbReference type="ARBA" id="ARBA00022723"/>
    </source>
</evidence>
<dbReference type="GO" id="GO:0003677">
    <property type="term" value="F:DNA binding"/>
    <property type="evidence" value="ECO:0007669"/>
    <property type="project" value="UniProtKB-KW"/>
</dbReference>
<dbReference type="STRING" id="1261.HMPREF3195_01292"/>
<comment type="cofactor">
    <cofactor evidence="9">
        <name>Mg(2+)</name>
        <dbReference type="ChEBI" id="CHEBI:18420"/>
    </cofactor>
    <cofactor evidence="9">
        <name>Mn(2+)</name>
        <dbReference type="ChEBI" id="CHEBI:29035"/>
    </cofactor>
</comment>
<dbReference type="PATRIC" id="fig|1261.3.peg.1647"/>
<evidence type="ECO:0000256" key="3">
    <source>
        <dbReference type="ARBA" id="ARBA00022759"/>
    </source>
</evidence>
<dbReference type="AlphaFoldDB" id="A0A135YQG8"/>
<evidence type="ECO:0000313" key="10">
    <source>
        <dbReference type="EMBL" id="KXI11659.1"/>
    </source>
</evidence>
<evidence type="ECO:0000256" key="6">
    <source>
        <dbReference type="ARBA" id="ARBA00023118"/>
    </source>
</evidence>
<dbReference type="GO" id="GO:0016787">
    <property type="term" value="F:hydrolase activity"/>
    <property type="evidence" value="ECO:0007669"/>
    <property type="project" value="UniProtKB-KW"/>
</dbReference>
<accession>A0A135YQG8</accession>
<organism evidence="10 11">
    <name type="scientific">Peptostreptococcus anaerobius</name>
    <dbReference type="NCBI Taxonomy" id="1261"/>
    <lineage>
        <taxon>Bacteria</taxon>
        <taxon>Bacillati</taxon>
        <taxon>Bacillota</taxon>
        <taxon>Clostridia</taxon>
        <taxon>Peptostreptococcales</taxon>
        <taxon>Peptostreptococcaceae</taxon>
        <taxon>Peptostreptococcus</taxon>
    </lineage>
</organism>
<protein>
    <recommendedName>
        <fullName evidence="9">CRISPR-associated endonuclease Cas1</fullName>
        <ecNumber evidence="9">3.1.-.-</ecNumber>
    </recommendedName>
</protein>
<evidence type="ECO:0000256" key="7">
    <source>
        <dbReference type="ARBA" id="ARBA00023125"/>
    </source>
</evidence>
<dbReference type="InterPro" id="IPR002729">
    <property type="entry name" value="CRISPR-assoc_Cas1"/>
</dbReference>
<keyword evidence="5 9" id="KW-0460">Magnesium</keyword>
<keyword evidence="6 9" id="KW-0051">Antiviral defense</keyword>
<dbReference type="Gene3D" id="1.20.120.920">
    <property type="entry name" value="CRISPR-associated endonuclease Cas1, C-terminal domain"/>
    <property type="match status" value="1"/>
</dbReference>
<proteinExistence type="inferred from homology"/>
<reference evidence="10 11" key="1">
    <citation type="submission" date="2016-02" db="EMBL/GenBank/DDBJ databases">
        <authorList>
            <person name="Wen L."/>
            <person name="He K."/>
            <person name="Yang H."/>
        </authorList>
    </citation>
    <scope>NUCLEOTIDE SEQUENCE [LARGE SCALE GENOMIC DNA]</scope>
    <source>
        <strain evidence="10 11">MJR8628A</strain>
    </source>
</reference>
<dbReference type="InterPro" id="IPR019858">
    <property type="entry name" value="CRISPR-assoc_Cas1_HMARI/TNEAP"/>
</dbReference>
<dbReference type="NCBIfam" id="TIGR00287">
    <property type="entry name" value="cas1"/>
    <property type="match status" value="1"/>
</dbReference>
<dbReference type="NCBIfam" id="TIGR03641">
    <property type="entry name" value="cas1_HMARI"/>
    <property type="match status" value="1"/>
</dbReference>
<evidence type="ECO:0000313" key="11">
    <source>
        <dbReference type="Proteomes" id="UP000070326"/>
    </source>
</evidence>
<dbReference type="GO" id="GO:0046872">
    <property type="term" value="F:metal ion binding"/>
    <property type="evidence" value="ECO:0007669"/>
    <property type="project" value="UniProtKB-UniRule"/>
</dbReference>
<dbReference type="HAMAP" id="MF_01470">
    <property type="entry name" value="Cas1"/>
    <property type="match status" value="1"/>
</dbReference>
<feature type="binding site" evidence="9">
    <location>
        <position position="226"/>
    </location>
    <ligand>
        <name>Mn(2+)</name>
        <dbReference type="ChEBI" id="CHEBI:29035"/>
    </ligand>
</feature>
<dbReference type="EMBL" id="LSQZ01000066">
    <property type="protein sequence ID" value="KXI11659.1"/>
    <property type="molecule type" value="Genomic_DNA"/>
</dbReference>
<dbReference type="EC" id="3.1.-.-" evidence="9"/>
<dbReference type="PANTHER" id="PTHR43219:SF1">
    <property type="entry name" value="CRISPR-ASSOCIATED ENDONUCLEASE CAS1"/>
    <property type="match status" value="1"/>
</dbReference>
<evidence type="ECO:0000256" key="8">
    <source>
        <dbReference type="ARBA" id="ARBA00023211"/>
    </source>
</evidence>
<comment type="function">
    <text evidence="9">CRISPR (clustered regularly interspaced short palindromic repeat), is an adaptive immune system that provides protection against mobile genetic elements (viruses, transposable elements and conjugative plasmids). CRISPR clusters contain spacers, sequences complementary to antecedent mobile elements, and target invading nucleic acids. CRISPR clusters are transcribed and processed into CRISPR RNA (crRNA). Acts as a dsDNA endonuclease. Involved in the integration of spacer DNA into the CRISPR cassette.</text>
</comment>
<evidence type="ECO:0000256" key="4">
    <source>
        <dbReference type="ARBA" id="ARBA00022801"/>
    </source>
</evidence>
<comment type="similarity">
    <text evidence="9">Belongs to the CRISPR-associated endonuclease Cas1 family.</text>
</comment>
<gene>
    <name evidence="9" type="primary">cas1</name>
    <name evidence="10" type="ORF">HMPREF3195_01292</name>
</gene>
<dbReference type="InterPro" id="IPR042211">
    <property type="entry name" value="CRISPR-assoc_Cas1_N"/>
</dbReference>
<sequence length="334" mass="39563">MGGLVMGETYYLFSNGELKRKDNNLEYQTSIGNKNLKVEMLDEIFLFGEADLNTKALNFMAQNNVVMHIYNYYGFYSGSFFPRDKIGSGYILVNQVDSYKDSSKRLLIAQKFIDAASHNIHRNMRYYNARNIDLSEEIKMVDYLRKQVYTTKDIQELMGIEGNIRKIYYSTWNKIIKQDIDFEKRVKNPPDNMINSLISFVNSLLYSVALSEIYKTNLSPYISYLHEPGTRRFSLSLDITEIFKPLIVDRMIFAMLNKNQLSIKDFEKDSNFTYLKETGRKKILVEFDDRLNKTIKHKDLNRSVSYRYMMRLECYKLIKHITGEKDYEGFKMWW</sequence>
<dbReference type="GO" id="GO:0051607">
    <property type="term" value="P:defense response to virus"/>
    <property type="evidence" value="ECO:0007669"/>
    <property type="project" value="UniProtKB-UniRule"/>
</dbReference>
<dbReference type="Pfam" id="PF01867">
    <property type="entry name" value="Cas_Cas1"/>
    <property type="match status" value="1"/>
</dbReference>
<comment type="caution">
    <text evidence="10">The sequence shown here is derived from an EMBL/GenBank/DDBJ whole genome shotgun (WGS) entry which is preliminary data.</text>
</comment>
<evidence type="ECO:0000256" key="1">
    <source>
        <dbReference type="ARBA" id="ARBA00022722"/>
    </source>
</evidence>
<dbReference type="Gene3D" id="3.100.10.20">
    <property type="entry name" value="CRISPR-associated endonuclease Cas1, N-terminal domain"/>
    <property type="match status" value="1"/>
</dbReference>
<keyword evidence="1 9" id="KW-0540">Nuclease</keyword>
<dbReference type="GO" id="GO:0004520">
    <property type="term" value="F:DNA endonuclease activity"/>
    <property type="evidence" value="ECO:0007669"/>
    <property type="project" value="InterPro"/>
</dbReference>
<dbReference type="InterPro" id="IPR042206">
    <property type="entry name" value="CRISPR-assoc_Cas1_C"/>
</dbReference>
<name>A0A135YQG8_9FIRM</name>
<keyword evidence="2 9" id="KW-0479">Metal-binding</keyword>
<keyword evidence="7 9" id="KW-0238">DNA-binding</keyword>
<comment type="subunit">
    <text evidence="9">Homodimer, forms a heterotetramer with a Cas2 homodimer.</text>
</comment>
<keyword evidence="3 9" id="KW-0255">Endonuclease</keyword>